<keyword evidence="9" id="KW-1185">Reference proteome</keyword>
<evidence type="ECO:0000256" key="1">
    <source>
        <dbReference type="ARBA" id="ARBA00004141"/>
    </source>
</evidence>
<sequence length="211" mass="23226">MDSPAIAKNTNLDEICADFTSSGRTGPPRPNQHYARHRRTAFGESPRRVLSFSKRRKATVSFPDPDDKAASGFGVSGDHGTKSSEVYGFVGSITTVVATGVFNFHLLELSIHKEQHLSSILNSILVVRAVIFLVWAYVPENWLHTIGIFCYSYKYRALAVPTNAMLTILLALLFYVGLNSMSAPPPSSLNAIFDGFSREPCPFIPSREGDE</sequence>
<keyword evidence="3 6" id="KW-1133">Transmembrane helix</keyword>
<evidence type="ECO:0000256" key="3">
    <source>
        <dbReference type="ARBA" id="ARBA00022989"/>
    </source>
</evidence>
<dbReference type="Proteomes" id="UP000886885">
    <property type="component" value="Chromosome 14A"/>
</dbReference>
<dbReference type="InterPro" id="IPR013717">
    <property type="entry name" value="PIG-P"/>
</dbReference>
<protein>
    <recommendedName>
        <fullName evidence="7">PIG-P domain-containing protein</fullName>
    </recommendedName>
</protein>
<name>A0A8X7YFK6_POPTO</name>
<evidence type="ECO:0000256" key="2">
    <source>
        <dbReference type="ARBA" id="ARBA00022692"/>
    </source>
</evidence>
<gene>
    <name evidence="8" type="ORF">POTOM_046263</name>
</gene>
<feature type="transmembrane region" description="Helical" evidence="6">
    <location>
        <begin position="86"/>
        <end position="107"/>
    </location>
</feature>
<keyword evidence="2 6" id="KW-0812">Transmembrane</keyword>
<comment type="subcellular location">
    <subcellularLocation>
        <location evidence="1">Membrane</location>
        <topology evidence="1">Multi-pass membrane protein</topology>
    </subcellularLocation>
</comment>
<dbReference type="AlphaFoldDB" id="A0A8X7YFK6"/>
<reference evidence="8" key="1">
    <citation type="journal article" date="2020" name="bioRxiv">
        <title>Hybrid origin of Populus tomentosa Carr. identified through genome sequencing and phylogenomic analysis.</title>
        <authorList>
            <person name="An X."/>
            <person name="Gao K."/>
            <person name="Chen Z."/>
            <person name="Li J."/>
            <person name="Yang X."/>
            <person name="Yang X."/>
            <person name="Zhou J."/>
            <person name="Guo T."/>
            <person name="Zhao T."/>
            <person name="Huang S."/>
            <person name="Miao D."/>
            <person name="Khan W.U."/>
            <person name="Rao P."/>
            <person name="Ye M."/>
            <person name="Lei B."/>
            <person name="Liao W."/>
            <person name="Wang J."/>
            <person name="Ji L."/>
            <person name="Li Y."/>
            <person name="Guo B."/>
            <person name="Mustafa N.S."/>
            <person name="Li S."/>
            <person name="Yun Q."/>
            <person name="Keller S.R."/>
            <person name="Mao J."/>
            <person name="Zhang R."/>
            <person name="Strauss S.H."/>
        </authorList>
    </citation>
    <scope>NUCLEOTIDE SEQUENCE</scope>
    <source>
        <strain evidence="8">GM15</strain>
        <tissue evidence="8">Leaf</tissue>
    </source>
</reference>
<dbReference type="PANTHER" id="PTHR47681:SF3">
    <property type="entry name" value="PHOSPHATIDYLINOSITOL N-ACETYLGLUCOSAMINYLTRANSFERASE SUBUNIT P-RELATED"/>
    <property type="match status" value="1"/>
</dbReference>
<feature type="domain" description="PIG-P" evidence="7">
    <location>
        <begin position="126"/>
        <end position="197"/>
    </location>
</feature>
<feature type="region of interest" description="Disordered" evidence="5">
    <location>
        <begin position="18"/>
        <end position="46"/>
    </location>
</feature>
<evidence type="ECO:0000313" key="8">
    <source>
        <dbReference type="EMBL" id="KAG6749220.1"/>
    </source>
</evidence>
<organism evidence="8 9">
    <name type="scientific">Populus tomentosa</name>
    <name type="common">Chinese white poplar</name>
    <dbReference type="NCBI Taxonomy" id="118781"/>
    <lineage>
        <taxon>Eukaryota</taxon>
        <taxon>Viridiplantae</taxon>
        <taxon>Streptophyta</taxon>
        <taxon>Embryophyta</taxon>
        <taxon>Tracheophyta</taxon>
        <taxon>Spermatophyta</taxon>
        <taxon>Magnoliopsida</taxon>
        <taxon>eudicotyledons</taxon>
        <taxon>Gunneridae</taxon>
        <taxon>Pentapetalae</taxon>
        <taxon>rosids</taxon>
        <taxon>fabids</taxon>
        <taxon>Malpighiales</taxon>
        <taxon>Salicaceae</taxon>
        <taxon>Saliceae</taxon>
        <taxon>Populus</taxon>
    </lineage>
</organism>
<dbReference type="Pfam" id="PF08510">
    <property type="entry name" value="PIG-P"/>
    <property type="match status" value="1"/>
</dbReference>
<evidence type="ECO:0000259" key="7">
    <source>
        <dbReference type="Pfam" id="PF08510"/>
    </source>
</evidence>
<comment type="caution">
    <text evidence="8">The sequence shown here is derived from an EMBL/GenBank/DDBJ whole genome shotgun (WGS) entry which is preliminary data.</text>
</comment>
<dbReference type="PANTHER" id="PTHR47681">
    <property type="entry name" value="PHOSPHATIDYLINOSITOL N-ACETYLGLUCOSAMINYLTRANSFERASE SUBUNIT P-RELATED"/>
    <property type="match status" value="1"/>
</dbReference>
<proteinExistence type="predicted"/>
<evidence type="ECO:0000313" key="9">
    <source>
        <dbReference type="Proteomes" id="UP000886885"/>
    </source>
</evidence>
<accession>A0A8X7YFK6</accession>
<dbReference type="EMBL" id="JAAWWB010000027">
    <property type="protein sequence ID" value="KAG6749220.1"/>
    <property type="molecule type" value="Genomic_DNA"/>
</dbReference>
<dbReference type="GO" id="GO:0016020">
    <property type="term" value="C:membrane"/>
    <property type="evidence" value="ECO:0007669"/>
    <property type="project" value="UniProtKB-SubCell"/>
</dbReference>
<feature type="transmembrane region" description="Helical" evidence="6">
    <location>
        <begin position="158"/>
        <end position="178"/>
    </location>
</feature>
<feature type="transmembrane region" description="Helical" evidence="6">
    <location>
        <begin position="119"/>
        <end position="138"/>
    </location>
</feature>
<evidence type="ECO:0000256" key="5">
    <source>
        <dbReference type="SAM" id="MobiDB-lite"/>
    </source>
</evidence>
<evidence type="ECO:0000256" key="6">
    <source>
        <dbReference type="SAM" id="Phobius"/>
    </source>
</evidence>
<dbReference type="OrthoDB" id="690928at2759"/>
<evidence type="ECO:0000256" key="4">
    <source>
        <dbReference type="ARBA" id="ARBA00023136"/>
    </source>
</evidence>
<keyword evidence="4 6" id="KW-0472">Membrane</keyword>